<keyword evidence="13" id="KW-1185">Reference proteome</keyword>
<dbReference type="Pfam" id="PF00467">
    <property type="entry name" value="KOW"/>
    <property type="match status" value="1"/>
</dbReference>
<comment type="function">
    <text evidence="7 8">One of the proteins that surrounds the polypeptide exit tunnel on the outside of the subunit.</text>
</comment>
<protein>
    <recommendedName>
        <fullName evidence="6 8">Large ribosomal subunit protein uL24</fullName>
    </recommendedName>
</protein>
<dbReference type="Gene3D" id="2.30.30.30">
    <property type="match status" value="1"/>
</dbReference>
<dbReference type="InterPro" id="IPR041988">
    <property type="entry name" value="Ribosomal_uL24_KOW"/>
</dbReference>
<dbReference type="PROSITE" id="PS01108">
    <property type="entry name" value="RIBOSOMAL_L24"/>
    <property type="match status" value="1"/>
</dbReference>
<comment type="function">
    <text evidence="8">One of two assembly initiator proteins, it binds directly to the 5'-end of the 23S rRNA, where it nucleates assembly of the 50S subunit.</text>
</comment>
<dbReference type="NCBIfam" id="TIGR01079">
    <property type="entry name" value="rplX_bact"/>
    <property type="match status" value="1"/>
</dbReference>
<dbReference type="Pfam" id="PF17136">
    <property type="entry name" value="ribosomal_L24"/>
    <property type="match status" value="1"/>
</dbReference>
<evidence type="ECO:0000313" key="13">
    <source>
        <dbReference type="Proteomes" id="UP000480178"/>
    </source>
</evidence>
<dbReference type="InterPro" id="IPR003256">
    <property type="entry name" value="Ribosomal_uL24"/>
</dbReference>
<feature type="domain" description="KOW" evidence="11">
    <location>
        <begin position="12"/>
        <end position="39"/>
    </location>
</feature>
<keyword evidence="5 8" id="KW-0687">Ribonucleoprotein</keyword>
<comment type="subunit">
    <text evidence="8">Part of the 50S ribosomal subunit.</text>
</comment>
<evidence type="ECO:0000256" key="2">
    <source>
        <dbReference type="ARBA" id="ARBA00022730"/>
    </source>
</evidence>
<evidence type="ECO:0000256" key="3">
    <source>
        <dbReference type="ARBA" id="ARBA00022884"/>
    </source>
</evidence>
<dbReference type="SMART" id="SM00739">
    <property type="entry name" value="KOW"/>
    <property type="match status" value="1"/>
</dbReference>
<evidence type="ECO:0000256" key="6">
    <source>
        <dbReference type="ARBA" id="ARBA00035206"/>
    </source>
</evidence>
<reference evidence="12 13" key="1">
    <citation type="submission" date="2020-01" db="EMBL/GenBank/DDBJ databases">
        <authorList>
            <person name="Kim M.K."/>
        </authorList>
    </citation>
    <scope>NUCLEOTIDE SEQUENCE [LARGE SCALE GENOMIC DNA]</scope>
    <source>
        <strain evidence="12 13">172606-1</strain>
    </source>
</reference>
<dbReference type="GO" id="GO:1990904">
    <property type="term" value="C:ribonucleoprotein complex"/>
    <property type="evidence" value="ECO:0007669"/>
    <property type="project" value="UniProtKB-KW"/>
</dbReference>
<dbReference type="InterPro" id="IPR008991">
    <property type="entry name" value="Translation_prot_SH3-like_sf"/>
</dbReference>
<evidence type="ECO:0000256" key="4">
    <source>
        <dbReference type="ARBA" id="ARBA00022980"/>
    </source>
</evidence>
<dbReference type="RefSeq" id="WP_162445079.1">
    <property type="nucleotide sequence ID" value="NZ_CP048222.1"/>
</dbReference>
<dbReference type="Proteomes" id="UP000480178">
    <property type="component" value="Chromosome"/>
</dbReference>
<gene>
    <name evidence="8 12" type="primary">rplX</name>
    <name evidence="12" type="ORF">GXP67_21785</name>
</gene>
<dbReference type="CDD" id="cd06089">
    <property type="entry name" value="KOW_RPL26"/>
    <property type="match status" value="1"/>
</dbReference>
<evidence type="ECO:0000256" key="9">
    <source>
        <dbReference type="RuleBase" id="RU003477"/>
    </source>
</evidence>
<keyword evidence="3 8" id="KW-0694">RNA-binding</keyword>
<sequence length="115" mass="12487">MEQTTKKPHKLHVRKGDTVKVISGNERGKTGKIVTVLVSKNRAVVEGLNMVSKHIKPSAKNPNGGIVTKEAPIHISNLMLVDPANGQATRVGRKLDSKGKLQRYSKKTGEIIKNG</sequence>
<dbReference type="KEGG" id="rhoz:GXP67_21785"/>
<keyword evidence="2 8" id="KW-0699">rRNA-binding</keyword>
<dbReference type="FunFam" id="2.30.30.30:FF:000004">
    <property type="entry name" value="50S ribosomal protein L24"/>
    <property type="match status" value="1"/>
</dbReference>
<dbReference type="InterPro" id="IPR005825">
    <property type="entry name" value="Ribosomal_uL24_CS"/>
</dbReference>
<dbReference type="HAMAP" id="MF_01326_B">
    <property type="entry name" value="Ribosomal_uL24_B"/>
    <property type="match status" value="1"/>
</dbReference>
<dbReference type="AlphaFoldDB" id="A0A6C0GM33"/>
<comment type="similarity">
    <text evidence="1 8 9">Belongs to the universal ribosomal protein uL24 family.</text>
</comment>
<evidence type="ECO:0000256" key="10">
    <source>
        <dbReference type="SAM" id="MobiDB-lite"/>
    </source>
</evidence>
<evidence type="ECO:0000256" key="8">
    <source>
        <dbReference type="HAMAP-Rule" id="MF_01326"/>
    </source>
</evidence>
<feature type="region of interest" description="Disordered" evidence="10">
    <location>
        <begin position="86"/>
        <end position="115"/>
    </location>
</feature>
<name>A0A6C0GM33_9BACT</name>
<dbReference type="GO" id="GO:0006412">
    <property type="term" value="P:translation"/>
    <property type="evidence" value="ECO:0007669"/>
    <property type="project" value="UniProtKB-UniRule"/>
</dbReference>
<dbReference type="EMBL" id="CP048222">
    <property type="protein sequence ID" value="QHT69085.1"/>
    <property type="molecule type" value="Genomic_DNA"/>
</dbReference>
<accession>A0A6C0GM33</accession>
<evidence type="ECO:0000256" key="1">
    <source>
        <dbReference type="ARBA" id="ARBA00010618"/>
    </source>
</evidence>
<dbReference type="GO" id="GO:0003735">
    <property type="term" value="F:structural constituent of ribosome"/>
    <property type="evidence" value="ECO:0007669"/>
    <property type="project" value="InterPro"/>
</dbReference>
<evidence type="ECO:0000259" key="11">
    <source>
        <dbReference type="SMART" id="SM00739"/>
    </source>
</evidence>
<dbReference type="InterPro" id="IPR005824">
    <property type="entry name" value="KOW"/>
</dbReference>
<proteinExistence type="inferred from homology"/>
<dbReference type="GO" id="GO:0019843">
    <property type="term" value="F:rRNA binding"/>
    <property type="evidence" value="ECO:0007669"/>
    <property type="project" value="UniProtKB-UniRule"/>
</dbReference>
<dbReference type="PANTHER" id="PTHR12903">
    <property type="entry name" value="MITOCHONDRIAL RIBOSOMAL PROTEIN L24"/>
    <property type="match status" value="1"/>
</dbReference>
<organism evidence="12 13">
    <name type="scientific">Rhodocytophaga rosea</name>
    <dbReference type="NCBI Taxonomy" id="2704465"/>
    <lineage>
        <taxon>Bacteria</taxon>
        <taxon>Pseudomonadati</taxon>
        <taxon>Bacteroidota</taxon>
        <taxon>Cytophagia</taxon>
        <taxon>Cytophagales</taxon>
        <taxon>Rhodocytophagaceae</taxon>
        <taxon>Rhodocytophaga</taxon>
    </lineage>
</organism>
<evidence type="ECO:0000256" key="7">
    <source>
        <dbReference type="ARBA" id="ARBA00058688"/>
    </source>
</evidence>
<dbReference type="InterPro" id="IPR014722">
    <property type="entry name" value="Rib_uL2_dom2"/>
</dbReference>
<dbReference type="GO" id="GO:0005840">
    <property type="term" value="C:ribosome"/>
    <property type="evidence" value="ECO:0007669"/>
    <property type="project" value="UniProtKB-KW"/>
</dbReference>
<evidence type="ECO:0000313" key="12">
    <source>
        <dbReference type="EMBL" id="QHT69085.1"/>
    </source>
</evidence>
<keyword evidence="4 8" id="KW-0689">Ribosomal protein</keyword>
<evidence type="ECO:0000256" key="5">
    <source>
        <dbReference type="ARBA" id="ARBA00023274"/>
    </source>
</evidence>
<dbReference type="InterPro" id="IPR057264">
    <property type="entry name" value="Ribosomal_uL24_C"/>
</dbReference>
<dbReference type="SUPFAM" id="SSF50104">
    <property type="entry name" value="Translation proteins SH3-like domain"/>
    <property type="match status" value="1"/>
</dbReference>